<evidence type="ECO:0000313" key="2">
    <source>
        <dbReference type="Proteomes" id="UP001060170"/>
    </source>
</evidence>
<evidence type="ECO:0000313" key="1">
    <source>
        <dbReference type="EMBL" id="KAI7954708.1"/>
    </source>
</evidence>
<comment type="caution">
    <text evidence="1">The sequence shown here is derived from an EMBL/GenBank/DDBJ whole genome shotgun (WGS) entry which is preliminary data.</text>
</comment>
<sequence length="242" mass="27453">MPRSVLHTSCLALYVIAAIHVATRPTICYGASLAKRAIERETDRILPVIRSCPNQSEAAPSKKPVRLFGVDISDGHNAGLEVAPTEIANDDPRSSSLALKPDDNLDTISLEVYAALVPELYRCRFGNKGTILELLKYLEEMNSPLSLPKHEALKQRIDNTMKWLHSKRIEMLVFFFGKCCLQETNLNFLVFRNTRYKEWTIGLGLYREVESDFETIKARKAFPKMHLEIMEKGSHPSIFSMI</sequence>
<proteinExistence type="predicted"/>
<reference evidence="2" key="2">
    <citation type="journal article" date="2018" name="Mol. Plant Microbe Interact.">
        <title>Genome sequence resources for the wheat stripe rust pathogen (Puccinia striiformis f. sp. tritici) and the barley stripe rust pathogen (Puccinia striiformis f. sp. hordei).</title>
        <authorList>
            <person name="Xia C."/>
            <person name="Wang M."/>
            <person name="Yin C."/>
            <person name="Cornejo O.E."/>
            <person name="Hulbert S.H."/>
            <person name="Chen X."/>
        </authorList>
    </citation>
    <scope>NUCLEOTIDE SEQUENCE [LARGE SCALE GENOMIC DNA]</scope>
    <source>
        <strain evidence="2">93-210</strain>
    </source>
</reference>
<protein>
    <submittedName>
        <fullName evidence="1">Uncharacterized protein</fullName>
    </submittedName>
</protein>
<reference evidence="2" key="1">
    <citation type="journal article" date="2018" name="BMC Genomics">
        <title>Genomic insights into host adaptation between the wheat stripe rust pathogen (Puccinia striiformis f. sp. tritici) and the barley stripe rust pathogen (Puccinia striiformis f. sp. hordei).</title>
        <authorList>
            <person name="Xia C."/>
            <person name="Wang M."/>
            <person name="Yin C."/>
            <person name="Cornejo O.E."/>
            <person name="Hulbert S.H."/>
            <person name="Chen X."/>
        </authorList>
    </citation>
    <scope>NUCLEOTIDE SEQUENCE [LARGE SCALE GENOMIC DNA]</scope>
    <source>
        <strain evidence="2">93-210</strain>
    </source>
</reference>
<reference evidence="1 2" key="3">
    <citation type="journal article" date="2022" name="Microbiol. Spectr.">
        <title>Folding features and dynamics of 3D genome architecture in plant fungal pathogens.</title>
        <authorList>
            <person name="Xia C."/>
        </authorList>
    </citation>
    <scope>NUCLEOTIDE SEQUENCE [LARGE SCALE GENOMIC DNA]</scope>
    <source>
        <strain evidence="1 2">93-210</strain>
    </source>
</reference>
<gene>
    <name evidence="1" type="ORF">MJO28_005108</name>
</gene>
<organism evidence="1 2">
    <name type="scientific">Puccinia striiformis f. sp. tritici</name>
    <dbReference type="NCBI Taxonomy" id="168172"/>
    <lineage>
        <taxon>Eukaryota</taxon>
        <taxon>Fungi</taxon>
        <taxon>Dikarya</taxon>
        <taxon>Basidiomycota</taxon>
        <taxon>Pucciniomycotina</taxon>
        <taxon>Pucciniomycetes</taxon>
        <taxon>Pucciniales</taxon>
        <taxon>Pucciniaceae</taxon>
        <taxon>Puccinia</taxon>
    </lineage>
</organism>
<dbReference type="Proteomes" id="UP001060170">
    <property type="component" value="Chromosome 5"/>
</dbReference>
<keyword evidence="2" id="KW-1185">Reference proteome</keyword>
<dbReference type="EMBL" id="CM045869">
    <property type="protein sequence ID" value="KAI7954708.1"/>
    <property type="molecule type" value="Genomic_DNA"/>
</dbReference>
<accession>A0ACC0EJB5</accession>
<name>A0ACC0EJB5_9BASI</name>